<dbReference type="Proteomes" id="UP000298642">
    <property type="component" value="Chromosome"/>
</dbReference>
<evidence type="ECO:0000313" key="10">
    <source>
        <dbReference type="Proteomes" id="UP000298642"/>
    </source>
</evidence>
<evidence type="ECO:0000256" key="2">
    <source>
        <dbReference type="ARBA" id="ARBA00022692"/>
    </source>
</evidence>
<evidence type="ECO:0000259" key="8">
    <source>
        <dbReference type="Pfam" id="PF05154"/>
    </source>
</evidence>
<keyword evidence="3 7" id="KW-1133">Transmembrane helix</keyword>
<comment type="subcellular location">
    <subcellularLocation>
        <location evidence="1">Membrane</location>
        <topology evidence="1">Multi-pass membrane protein</topology>
    </subcellularLocation>
</comment>
<feature type="transmembrane region" description="Helical" evidence="7">
    <location>
        <begin position="736"/>
        <end position="755"/>
    </location>
</feature>
<dbReference type="InterPro" id="IPR007829">
    <property type="entry name" value="TM2"/>
</dbReference>
<evidence type="ECO:0000256" key="7">
    <source>
        <dbReference type="SAM" id="Phobius"/>
    </source>
</evidence>
<dbReference type="EMBL" id="CP034413">
    <property type="protein sequence ID" value="QCI58419.1"/>
    <property type="molecule type" value="Genomic_DNA"/>
</dbReference>
<sequence length="818" mass="91213">MFCYNCGKELNDDFNLCPYCGADITRYSDETADKAKEYIVEPDVKFELLGRELFFSPRFLEYNTLRKRFFEKAESLEEEYIKFYKSRKHTFVGLFDEEIPEVVQKVTSAVRFGVDVLMEYGIDDIDDTMLANMVVQSGNIKESLGYIYAKAGEIQRYAENLGDYRDIKKASRGHWEGGGFGVTGAVKGAIVAGAFNIGAGAFHGIGDTLTKASDKAKISGMKQELAIDPRVATCLFDTVYDFSTKVFYCVEKLLIENDLIDEYDFDEAAANARAKNYIARIASQASAENVEKAIDILCDCIQQAPYSTILYVHLYNLFTGRKSDIHSAAKFFGNERNYKLSLLSADKKIVDSIKTEPEKTVEEIRKKIESYETLARDNPYLNVATYVKALEKKAIEIEKEAERTSKAQALEKQIKGKQKELAEMIIAGKENLLWDMAECDDLEAMITLKLYYYKLSNPACGEQYAVREKMTSLIQRANSGNKFAEYLVAFLMHTVLDYTPWRWQSVGHKEDKSKYFREAKIFADAGNILAIGDIGRWMCAINDSEQGIEMIKMAAEKLEPFAALKLGNYYREGSKALNIPQNPSMSHYFSTIAFAYGLSENAKTVAGPLATAAEKATAENIQMKVQSEAEETSDEKKSSTSIGTVGPASIEAQSAVGMDKKPLEISDVSPCPKAGEKTQTTNVAEEAKAEPVQSKEAEQQSKTNASFVGNTANKKTPSNSAIKKTQSKTMAPKSKAVAGLLTLFLGLVGAQWFYLNKPVRAIVYLAITLLGIFVVPGAVSFWQLFLFGESIFFFVAKAAKVEKYSKRAIKHKKQVSKE</sequence>
<keyword evidence="4 7" id="KW-0472">Membrane</keyword>
<keyword evidence="5" id="KW-0175">Coiled coil</keyword>
<evidence type="ECO:0000256" key="5">
    <source>
        <dbReference type="SAM" id="Coils"/>
    </source>
</evidence>
<dbReference type="GO" id="GO:0016020">
    <property type="term" value="C:membrane"/>
    <property type="evidence" value="ECO:0007669"/>
    <property type="project" value="UniProtKB-SubCell"/>
</dbReference>
<evidence type="ECO:0000313" key="9">
    <source>
        <dbReference type="EMBL" id="QCI58419.1"/>
    </source>
</evidence>
<feature type="region of interest" description="Disordered" evidence="6">
    <location>
        <begin position="624"/>
        <end position="728"/>
    </location>
</feature>
<feature type="compositionally biased region" description="Basic and acidic residues" evidence="6">
    <location>
        <begin position="685"/>
        <end position="699"/>
    </location>
</feature>
<protein>
    <submittedName>
        <fullName evidence="9">TM2 domain-containing protein</fullName>
    </submittedName>
</protein>
<feature type="transmembrane region" description="Helical" evidence="7">
    <location>
        <begin position="762"/>
        <end position="785"/>
    </location>
</feature>
<evidence type="ECO:0000256" key="6">
    <source>
        <dbReference type="SAM" id="MobiDB-lite"/>
    </source>
</evidence>
<feature type="compositionally biased region" description="Polar residues" evidence="6">
    <location>
        <begin position="700"/>
        <end position="728"/>
    </location>
</feature>
<evidence type="ECO:0000256" key="4">
    <source>
        <dbReference type="ARBA" id="ARBA00023136"/>
    </source>
</evidence>
<keyword evidence="2 7" id="KW-0812">Transmembrane</keyword>
<feature type="domain" description="TM2" evidence="8">
    <location>
        <begin position="732"/>
        <end position="775"/>
    </location>
</feature>
<reference evidence="10" key="1">
    <citation type="submission" date="2018-12" db="EMBL/GenBank/DDBJ databases">
        <title>Dusodibacter welbiota gen. nov., sp. nov., isolated from human faeces and emended description of the Oscillibacter genus.</title>
        <authorList>
            <person name="Le Roy T."/>
            <person name="Van der Smissen P."/>
            <person name="Delzenne N."/>
            <person name="Muccioli G."/>
            <person name="Collet J.F."/>
            <person name="Cani P.D."/>
        </authorList>
    </citation>
    <scope>NUCLEOTIDE SEQUENCE [LARGE SCALE GENOMIC DNA]</scope>
    <source>
        <strain evidence="10">J115</strain>
    </source>
</reference>
<dbReference type="AlphaFoldDB" id="A0A4D7AHZ0"/>
<keyword evidence="10" id="KW-1185">Reference proteome</keyword>
<evidence type="ECO:0000256" key="1">
    <source>
        <dbReference type="ARBA" id="ARBA00004141"/>
    </source>
</evidence>
<gene>
    <name evidence="9" type="ORF">EIO64_03555</name>
</gene>
<dbReference type="RefSeq" id="WP_119311360.1">
    <property type="nucleotide sequence ID" value="NZ_CP034413.3"/>
</dbReference>
<dbReference type="Pfam" id="PF05154">
    <property type="entry name" value="TM2"/>
    <property type="match status" value="1"/>
</dbReference>
<dbReference type="InterPro" id="IPR011990">
    <property type="entry name" value="TPR-like_helical_dom_sf"/>
</dbReference>
<organism evidence="9 10">
    <name type="scientific">Dysosmobacter welbionis</name>
    <dbReference type="NCBI Taxonomy" id="2093857"/>
    <lineage>
        <taxon>Bacteria</taxon>
        <taxon>Bacillati</taxon>
        <taxon>Bacillota</taxon>
        <taxon>Clostridia</taxon>
        <taxon>Eubacteriales</taxon>
        <taxon>Oscillospiraceae</taxon>
        <taxon>Dysosmobacter</taxon>
    </lineage>
</organism>
<dbReference type="KEGG" id="obj:EIO64_03555"/>
<proteinExistence type="predicted"/>
<accession>A0A4D7AHZ0</accession>
<name>A0A4D7AHZ0_9FIRM</name>
<evidence type="ECO:0000256" key="3">
    <source>
        <dbReference type="ARBA" id="ARBA00022989"/>
    </source>
</evidence>
<dbReference type="Gene3D" id="1.25.40.10">
    <property type="entry name" value="Tetratricopeptide repeat domain"/>
    <property type="match status" value="1"/>
</dbReference>
<feature type="coiled-coil region" evidence="5">
    <location>
        <begin position="387"/>
        <end position="427"/>
    </location>
</feature>